<reference evidence="1" key="1">
    <citation type="journal article" date="2013" name="Environ. Microbiol.">
        <title>Seasonally variable intestinal metagenomes of the red palm weevil (Rhynchophorus ferrugineus).</title>
        <authorList>
            <person name="Jia S."/>
            <person name="Zhang X."/>
            <person name="Zhang G."/>
            <person name="Yin A."/>
            <person name="Zhang S."/>
            <person name="Li F."/>
            <person name="Wang L."/>
            <person name="Zhao D."/>
            <person name="Yun Q."/>
            <person name="Tala"/>
            <person name="Wang J."/>
            <person name="Sun G."/>
            <person name="Baabdullah M."/>
            <person name="Yu X."/>
            <person name="Hu S."/>
            <person name="Al-Mssallem I.S."/>
            <person name="Yu J."/>
        </authorList>
    </citation>
    <scope>NUCLEOTIDE SEQUENCE</scope>
</reference>
<dbReference type="AlphaFoldDB" id="A0A060CCI0"/>
<proteinExistence type="predicted"/>
<name>A0A060CCI0_9BACL</name>
<sequence>HWSNTNSNQPVLANLAGDLGVRDPHLVRSPEGDRYWVIGTDLHAEGGGSGGSGWDEYTPVRTSSCGSRTTWCTGATRRSCSPA</sequence>
<organism evidence="1">
    <name type="scientific">uncultured Paenibacillus sp</name>
    <dbReference type="NCBI Taxonomy" id="227322"/>
    <lineage>
        <taxon>Bacteria</taxon>
        <taxon>Bacillati</taxon>
        <taxon>Bacillota</taxon>
        <taxon>Bacilli</taxon>
        <taxon>Bacillales</taxon>
        <taxon>Paenibacillaceae</taxon>
        <taxon>Paenibacillus</taxon>
        <taxon>environmental samples</taxon>
    </lineage>
</organism>
<accession>A0A060CCI0</accession>
<dbReference type="EMBL" id="KF123452">
    <property type="protein sequence ID" value="AIA90755.1"/>
    <property type="molecule type" value="Genomic_DNA"/>
</dbReference>
<protein>
    <submittedName>
        <fullName evidence="1">CAZy families GH43 protein</fullName>
    </submittedName>
</protein>
<feature type="non-terminal residue" evidence="1">
    <location>
        <position position="1"/>
    </location>
</feature>
<evidence type="ECO:0000313" key="1">
    <source>
        <dbReference type="EMBL" id="AIA90755.1"/>
    </source>
</evidence>